<protein>
    <recommendedName>
        <fullName evidence="2">Putative plant transposon protein domain-containing protein</fullName>
    </recommendedName>
</protein>
<keyword evidence="4" id="KW-1185">Reference proteome</keyword>
<evidence type="ECO:0000313" key="4">
    <source>
        <dbReference type="Proteomes" id="UP001341840"/>
    </source>
</evidence>
<dbReference type="InterPro" id="IPR046796">
    <property type="entry name" value="Transposase_32_dom"/>
</dbReference>
<dbReference type="EMBL" id="JASCZI010092373">
    <property type="protein sequence ID" value="MED6152289.1"/>
    <property type="molecule type" value="Genomic_DNA"/>
</dbReference>
<organism evidence="3 4">
    <name type="scientific">Stylosanthes scabra</name>
    <dbReference type="NCBI Taxonomy" id="79078"/>
    <lineage>
        <taxon>Eukaryota</taxon>
        <taxon>Viridiplantae</taxon>
        <taxon>Streptophyta</taxon>
        <taxon>Embryophyta</taxon>
        <taxon>Tracheophyta</taxon>
        <taxon>Spermatophyta</taxon>
        <taxon>Magnoliopsida</taxon>
        <taxon>eudicotyledons</taxon>
        <taxon>Gunneridae</taxon>
        <taxon>Pentapetalae</taxon>
        <taxon>rosids</taxon>
        <taxon>fabids</taxon>
        <taxon>Fabales</taxon>
        <taxon>Fabaceae</taxon>
        <taxon>Papilionoideae</taxon>
        <taxon>50 kb inversion clade</taxon>
        <taxon>dalbergioids sensu lato</taxon>
        <taxon>Dalbergieae</taxon>
        <taxon>Pterocarpus clade</taxon>
        <taxon>Stylosanthes</taxon>
    </lineage>
</organism>
<name>A0ABU6TTW6_9FABA</name>
<feature type="region of interest" description="Disordered" evidence="1">
    <location>
        <begin position="1"/>
        <end position="20"/>
    </location>
</feature>
<feature type="compositionally biased region" description="Basic residues" evidence="1">
    <location>
        <begin position="1"/>
        <end position="11"/>
    </location>
</feature>
<proteinExistence type="predicted"/>
<reference evidence="3 4" key="1">
    <citation type="journal article" date="2023" name="Plants (Basel)">
        <title>Bridging the Gap: Combining Genomics and Transcriptomics Approaches to Understand Stylosanthes scabra, an Orphan Legume from the Brazilian Caatinga.</title>
        <authorList>
            <person name="Ferreira-Neto J.R.C."/>
            <person name="da Silva M.D."/>
            <person name="Binneck E."/>
            <person name="de Melo N.F."/>
            <person name="da Silva R.H."/>
            <person name="de Melo A.L.T.M."/>
            <person name="Pandolfi V."/>
            <person name="Bustamante F.O."/>
            <person name="Brasileiro-Vidal A.C."/>
            <person name="Benko-Iseppon A.M."/>
        </authorList>
    </citation>
    <scope>NUCLEOTIDE SEQUENCE [LARGE SCALE GENOMIC DNA]</scope>
    <source>
        <tissue evidence="3">Leaves</tissue>
    </source>
</reference>
<evidence type="ECO:0000259" key="2">
    <source>
        <dbReference type="Pfam" id="PF20167"/>
    </source>
</evidence>
<feature type="non-terminal residue" evidence="3">
    <location>
        <position position="577"/>
    </location>
</feature>
<feature type="region of interest" description="Disordered" evidence="1">
    <location>
        <begin position="281"/>
        <end position="307"/>
    </location>
</feature>
<comment type="caution">
    <text evidence="3">The sequence shown here is derived from an EMBL/GenBank/DDBJ whole genome shotgun (WGS) entry which is preliminary data.</text>
</comment>
<feature type="compositionally biased region" description="Low complexity" evidence="1">
    <location>
        <begin position="566"/>
        <end position="577"/>
    </location>
</feature>
<feature type="region of interest" description="Disordered" evidence="1">
    <location>
        <begin position="557"/>
        <end position="577"/>
    </location>
</feature>
<evidence type="ECO:0000313" key="3">
    <source>
        <dbReference type="EMBL" id="MED6152289.1"/>
    </source>
</evidence>
<sequence>MTSLLRKKGKGKEKAQSSEVPRFKSPFHEAHFKGKLSARKVLPEVPIDLNDDILSPCAIQIRMRKWEKFTASLQAVGHNLVKEFYTNAWEPNKAKRKPYTYTTMVQGTDISFAPRDIKRVLKLKSNPFPSAPSYHERKANKDYRLEEVQECLCLEGRKWVLHKDGRPHYLRRNDLEPMAKGWYDFVCRSILPTTNRSELTVERAVLIHSIIIGENINVEEIIAEQFYKFIYKTDLSSSLPFPSIIAALCLDAKVTTLKDDTLINQELPIAGEALIRTREGRARNPRQEAPPPQQPPQVHPQPQVHQQQEIPPNFYTHFDASMSQIYRRLDQQQEESRKSFEAINIRMDRMDDHLSFLCYSNQMVNETMYYPYQNTARQFREMEAQGVPVTIANLAIHRHREEEMNRERMRHKQMVQEAASQRAREANKGKAREVVPDSEEEESEEIYLHSFDLHRRRVPIGSRTAPSLGHSSLSKYAVVCSARCSRLHCSVASHSALHCPVSTTPLSPASSARARCSTPPPFLALQPHPCLHRFVLISSLLVVPHCLRFRLCNSATPATPPPSTTSPPRSSAVLPLL</sequence>
<accession>A0ABU6TTW6</accession>
<dbReference type="Proteomes" id="UP001341840">
    <property type="component" value="Unassembled WGS sequence"/>
</dbReference>
<dbReference type="Pfam" id="PF20167">
    <property type="entry name" value="Transposase_32"/>
    <property type="match status" value="1"/>
</dbReference>
<feature type="domain" description="Putative plant transposon protein" evidence="2">
    <location>
        <begin position="64"/>
        <end position="254"/>
    </location>
</feature>
<evidence type="ECO:0000256" key="1">
    <source>
        <dbReference type="SAM" id="MobiDB-lite"/>
    </source>
</evidence>
<gene>
    <name evidence="3" type="ORF">PIB30_090506</name>
</gene>
<feature type="compositionally biased region" description="Pro residues" evidence="1">
    <location>
        <begin position="288"/>
        <end position="299"/>
    </location>
</feature>